<sequence>MEGELKVGARRRQHYDYEVSEALLPDEVLVRVFEFLPLGGIVAALHVSCRWHALASDPRVWRRLCLEHGFPKIDRSLGCRWKLWFMRMATRIAVTTRRLCLEREGAVSLITRAEARRRDYAHNTTTTILVERDATLLSLLRAIGMQHYTAPHNITLWRINHEMRLELVTDVTRKLWEVGITQGSALAHTELPGLTHAASLYGGSMADMPADHLLAIRFV</sequence>
<dbReference type="Pfam" id="PF12937">
    <property type="entry name" value="F-box-like"/>
    <property type="match status" value="1"/>
</dbReference>
<accession>L8GUZ5</accession>
<protein>
    <submittedName>
        <fullName evidence="2">Fbox domain containing protein</fullName>
    </submittedName>
</protein>
<dbReference type="InterPro" id="IPR001810">
    <property type="entry name" value="F-box_dom"/>
</dbReference>
<keyword evidence="3" id="KW-1185">Reference proteome</keyword>
<dbReference type="GeneID" id="14917551"/>
<dbReference type="KEGG" id="acan:ACA1_382100"/>
<name>L8GUZ5_ACACF</name>
<evidence type="ECO:0000313" key="3">
    <source>
        <dbReference type="Proteomes" id="UP000011083"/>
    </source>
</evidence>
<organism evidence="2 3">
    <name type="scientific">Acanthamoeba castellanii (strain ATCC 30010 / Neff)</name>
    <dbReference type="NCBI Taxonomy" id="1257118"/>
    <lineage>
        <taxon>Eukaryota</taxon>
        <taxon>Amoebozoa</taxon>
        <taxon>Discosea</taxon>
        <taxon>Longamoebia</taxon>
        <taxon>Centramoebida</taxon>
        <taxon>Acanthamoebidae</taxon>
        <taxon>Acanthamoeba</taxon>
    </lineage>
</organism>
<dbReference type="EMBL" id="KB007982">
    <property type="protein sequence ID" value="ELR16752.1"/>
    <property type="molecule type" value="Genomic_DNA"/>
</dbReference>
<dbReference type="RefSeq" id="XP_004338765.1">
    <property type="nucleotide sequence ID" value="XM_004338717.1"/>
</dbReference>
<dbReference type="PROSITE" id="PS50181">
    <property type="entry name" value="FBOX"/>
    <property type="match status" value="1"/>
</dbReference>
<reference evidence="2 3" key="1">
    <citation type="journal article" date="2013" name="Genome Biol.">
        <title>Genome of Acanthamoeba castellanii highlights extensive lateral gene transfer and early evolution of tyrosine kinase signaling.</title>
        <authorList>
            <person name="Clarke M."/>
            <person name="Lohan A.J."/>
            <person name="Liu B."/>
            <person name="Lagkouvardos I."/>
            <person name="Roy S."/>
            <person name="Zafar N."/>
            <person name="Bertelli C."/>
            <person name="Schilde C."/>
            <person name="Kianianmomeni A."/>
            <person name="Burglin T.R."/>
            <person name="Frech C."/>
            <person name="Turcotte B."/>
            <person name="Kopec K.O."/>
            <person name="Synnott J.M."/>
            <person name="Choo C."/>
            <person name="Paponov I."/>
            <person name="Finkler A."/>
            <person name="Soon Heng Tan C."/>
            <person name="Hutchins A.P."/>
            <person name="Weinmeier T."/>
            <person name="Rattei T."/>
            <person name="Chu J.S."/>
            <person name="Gimenez G."/>
            <person name="Irimia M."/>
            <person name="Rigden D.J."/>
            <person name="Fitzpatrick D.A."/>
            <person name="Lorenzo-Morales J."/>
            <person name="Bateman A."/>
            <person name="Chiu C.H."/>
            <person name="Tang P."/>
            <person name="Hegemann P."/>
            <person name="Fromm H."/>
            <person name="Raoult D."/>
            <person name="Greub G."/>
            <person name="Miranda-Saavedra D."/>
            <person name="Chen N."/>
            <person name="Nash P."/>
            <person name="Ginger M.L."/>
            <person name="Horn M."/>
            <person name="Schaap P."/>
            <person name="Caler L."/>
            <person name="Loftus B."/>
        </authorList>
    </citation>
    <scope>NUCLEOTIDE SEQUENCE [LARGE SCALE GENOMIC DNA]</scope>
    <source>
        <strain evidence="2 3">Neff</strain>
    </source>
</reference>
<evidence type="ECO:0000313" key="2">
    <source>
        <dbReference type="EMBL" id="ELR16752.1"/>
    </source>
</evidence>
<dbReference type="Proteomes" id="UP000011083">
    <property type="component" value="Unassembled WGS sequence"/>
</dbReference>
<dbReference type="SMART" id="SM00256">
    <property type="entry name" value="FBOX"/>
    <property type="match status" value="1"/>
</dbReference>
<dbReference type="InterPro" id="IPR036047">
    <property type="entry name" value="F-box-like_dom_sf"/>
</dbReference>
<proteinExistence type="predicted"/>
<feature type="domain" description="F-box" evidence="1">
    <location>
        <begin position="18"/>
        <end position="64"/>
    </location>
</feature>
<dbReference type="Gene3D" id="1.20.1280.50">
    <property type="match status" value="1"/>
</dbReference>
<dbReference type="SUPFAM" id="SSF81383">
    <property type="entry name" value="F-box domain"/>
    <property type="match status" value="1"/>
</dbReference>
<dbReference type="AlphaFoldDB" id="L8GUZ5"/>
<dbReference type="VEuPathDB" id="AmoebaDB:ACA1_382100"/>
<evidence type="ECO:0000259" key="1">
    <source>
        <dbReference type="PROSITE" id="PS50181"/>
    </source>
</evidence>
<dbReference type="OrthoDB" id="10257471at2759"/>
<gene>
    <name evidence="2" type="ORF">ACA1_382100</name>
</gene>